<protein>
    <submittedName>
        <fullName evidence="2">Toll/interleukin-1 receptor domain-containing protein</fullName>
    </submittedName>
</protein>
<sequence>MRGTGDTRQSEAYDEVVMFVLQWDDDRSAAMRGEAVEQSSLDVRKLEMLVERYASSAVRSAFSRLILADKEWAISFAIAAQQAGVQLPIKIDPGGASWADPKDQAKLASLLTRQLIQLIRQEQGLDSRVRIGGTSAHAMPQQHHPSMAAEQDMGFELTRLGVAGSQQQVRERDTAPSKVNPVSDQISGVVPGHAFISYVREDAERVDRLQAALKSAGIKVWRDTDNLWPGRDWKIEISQAIKANSLAFIACFSKRGVSRKRSYQYEELNLAVDEMRLRRPGESWLIPVRFDDCELPHYEIGPGRTLGSLQWLDLFDDSWERGANRLVKAVLNILS</sequence>
<feature type="domain" description="TIR" evidence="1">
    <location>
        <begin position="190"/>
        <end position="334"/>
    </location>
</feature>
<dbReference type="GO" id="GO:0007165">
    <property type="term" value="P:signal transduction"/>
    <property type="evidence" value="ECO:0007669"/>
    <property type="project" value="InterPro"/>
</dbReference>
<dbReference type="SUPFAM" id="SSF52200">
    <property type="entry name" value="Toll/Interleukin receptor TIR domain"/>
    <property type="match status" value="1"/>
</dbReference>
<dbReference type="InterPro" id="IPR000157">
    <property type="entry name" value="TIR_dom"/>
</dbReference>
<name>A0A5J5K7U4_9ACTN</name>
<dbReference type="Gene3D" id="3.40.50.10140">
    <property type="entry name" value="Toll/interleukin-1 receptor homology (TIR) domain"/>
    <property type="match status" value="1"/>
</dbReference>
<evidence type="ECO:0000259" key="1">
    <source>
        <dbReference type="PROSITE" id="PS50104"/>
    </source>
</evidence>
<comment type="caution">
    <text evidence="2">The sequence shown here is derived from an EMBL/GenBank/DDBJ whole genome shotgun (WGS) entry which is preliminary data.</text>
</comment>
<evidence type="ECO:0000313" key="3">
    <source>
        <dbReference type="Proteomes" id="UP000327011"/>
    </source>
</evidence>
<proteinExistence type="predicted"/>
<dbReference type="InterPro" id="IPR035897">
    <property type="entry name" value="Toll_tir_struct_dom_sf"/>
</dbReference>
<accession>A0A5J5K7U4</accession>
<keyword evidence="2" id="KW-0675">Receptor</keyword>
<dbReference type="PROSITE" id="PS50104">
    <property type="entry name" value="TIR"/>
    <property type="match status" value="1"/>
</dbReference>
<keyword evidence="3" id="KW-1185">Reference proteome</keyword>
<organism evidence="2 3">
    <name type="scientific">Microbispora cellulosiformans</name>
    <dbReference type="NCBI Taxonomy" id="2614688"/>
    <lineage>
        <taxon>Bacteria</taxon>
        <taxon>Bacillati</taxon>
        <taxon>Actinomycetota</taxon>
        <taxon>Actinomycetes</taxon>
        <taxon>Streptosporangiales</taxon>
        <taxon>Streptosporangiaceae</taxon>
        <taxon>Microbispora</taxon>
    </lineage>
</organism>
<reference evidence="2 3" key="1">
    <citation type="submission" date="2019-09" db="EMBL/GenBank/DDBJ databases">
        <title>Screening of Novel Bioactive Compounds from Soil-Associated.</title>
        <authorList>
            <person name="Gong X."/>
        </authorList>
    </citation>
    <scope>NUCLEOTIDE SEQUENCE [LARGE SCALE GENOMIC DNA]</scope>
    <source>
        <strain evidence="2 3">Gxj-6</strain>
    </source>
</reference>
<dbReference type="EMBL" id="VYTZ01000002">
    <property type="protein sequence ID" value="KAA9380835.1"/>
    <property type="molecule type" value="Genomic_DNA"/>
</dbReference>
<dbReference type="AlphaFoldDB" id="A0A5J5K7U4"/>
<gene>
    <name evidence="2" type="ORF">F5972_07000</name>
</gene>
<dbReference type="Proteomes" id="UP000327011">
    <property type="component" value="Unassembled WGS sequence"/>
</dbReference>
<dbReference type="Pfam" id="PF13676">
    <property type="entry name" value="TIR_2"/>
    <property type="match status" value="1"/>
</dbReference>
<evidence type="ECO:0000313" key="2">
    <source>
        <dbReference type="EMBL" id="KAA9380835.1"/>
    </source>
</evidence>